<dbReference type="EMBL" id="BAAAEU010000024">
    <property type="protein sequence ID" value="GAA0719583.1"/>
    <property type="molecule type" value="Genomic_DNA"/>
</dbReference>
<evidence type="ECO:0000313" key="3">
    <source>
        <dbReference type="Proteomes" id="UP001501523"/>
    </source>
</evidence>
<evidence type="ECO:0000259" key="1">
    <source>
        <dbReference type="PROSITE" id="PS51708"/>
    </source>
</evidence>
<dbReference type="Gene3D" id="1.40.20.10">
    <property type="entry name" value="CHAD domain"/>
    <property type="match status" value="1"/>
</dbReference>
<accession>A0ABN1IRE0</accession>
<feature type="domain" description="CHAD" evidence="1">
    <location>
        <begin position="1"/>
        <end position="268"/>
    </location>
</feature>
<dbReference type="InterPro" id="IPR038186">
    <property type="entry name" value="CHAD_dom_sf"/>
</dbReference>
<dbReference type="PANTHER" id="PTHR39339">
    <property type="entry name" value="SLR1444 PROTEIN"/>
    <property type="match status" value="1"/>
</dbReference>
<dbReference type="Proteomes" id="UP001501523">
    <property type="component" value="Unassembled WGS sequence"/>
</dbReference>
<dbReference type="SMART" id="SM00880">
    <property type="entry name" value="CHAD"/>
    <property type="match status" value="1"/>
</dbReference>
<keyword evidence="3" id="KW-1185">Reference proteome</keyword>
<reference evidence="2 3" key="1">
    <citation type="journal article" date="2019" name="Int. J. Syst. Evol. Microbiol.">
        <title>The Global Catalogue of Microorganisms (GCM) 10K type strain sequencing project: providing services to taxonomists for standard genome sequencing and annotation.</title>
        <authorList>
            <consortium name="The Broad Institute Genomics Platform"/>
            <consortium name="The Broad Institute Genome Sequencing Center for Infectious Disease"/>
            <person name="Wu L."/>
            <person name="Ma J."/>
        </authorList>
    </citation>
    <scope>NUCLEOTIDE SEQUENCE [LARGE SCALE GENOMIC DNA]</scope>
    <source>
        <strain evidence="2 3">JCM 15421</strain>
    </source>
</reference>
<dbReference type="PROSITE" id="PS51708">
    <property type="entry name" value="CHAD"/>
    <property type="match status" value="1"/>
</dbReference>
<gene>
    <name evidence="2" type="ORF">GCM10009105_28190</name>
</gene>
<dbReference type="RefSeq" id="WP_343792246.1">
    <property type="nucleotide sequence ID" value="NZ_BAAAEU010000024.1"/>
</dbReference>
<protein>
    <recommendedName>
        <fullName evidence="1">CHAD domain-containing protein</fullName>
    </recommendedName>
</protein>
<comment type="caution">
    <text evidence="2">The sequence shown here is derived from an EMBL/GenBank/DDBJ whole genome shotgun (WGS) entry which is preliminary data.</text>
</comment>
<dbReference type="PANTHER" id="PTHR39339:SF1">
    <property type="entry name" value="CHAD DOMAIN-CONTAINING PROTEIN"/>
    <property type="match status" value="1"/>
</dbReference>
<dbReference type="InterPro" id="IPR007899">
    <property type="entry name" value="CHAD_dom"/>
</dbReference>
<sequence length="272" mass="30349">MSGIWLRNYAAAELARAIACLAWRGGRFHTGIHQARKSLRRTRATLALGMPALGPGAILIDRELRRMNRRLSKLRDTHALVETLDLLLEKVDDDAASRVLRRARRIAAHARAGCARSTLTDDPQLQDKRALLAALQAALPALRWDALSEADMCATLRLGQIRADEAGARAQANGRDEDWHRWRRRARRLSQQHRALGDLAAQLPEAGHRHKALAVLLGEAQDYSLLREHCGKRSAFAESDRQVLRALTDQGMKRLRERVAKVIVESAADMPG</sequence>
<evidence type="ECO:0000313" key="2">
    <source>
        <dbReference type="EMBL" id="GAA0719583.1"/>
    </source>
</evidence>
<name>A0ABN1IRE0_9GAMM</name>
<dbReference type="Pfam" id="PF05235">
    <property type="entry name" value="CHAD"/>
    <property type="match status" value="1"/>
</dbReference>
<organism evidence="2 3">
    <name type="scientific">Dokdonella soli</name>
    <dbReference type="NCBI Taxonomy" id="529810"/>
    <lineage>
        <taxon>Bacteria</taxon>
        <taxon>Pseudomonadati</taxon>
        <taxon>Pseudomonadota</taxon>
        <taxon>Gammaproteobacteria</taxon>
        <taxon>Lysobacterales</taxon>
        <taxon>Rhodanobacteraceae</taxon>
        <taxon>Dokdonella</taxon>
    </lineage>
</organism>
<proteinExistence type="predicted"/>